<organism evidence="3 4">
    <name type="scientific">Streptococcus hillyeri</name>
    <dbReference type="NCBI Taxonomy" id="2282420"/>
    <lineage>
        <taxon>Bacteria</taxon>
        <taxon>Bacillati</taxon>
        <taxon>Bacillota</taxon>
        <taxon>Bacilli</taxon>
        <taxon>Lactobacillales</taxon>
        <taxon>Streptococcaceae</taxon>
        <taxon>Streptococcus</taxon>
    </lineage>
</organism>
<proteinExistence type="predicted"/>
<feature type="domain" description="RNA-binding protein KhpB N-terminal" evidence="2">
    <location>
        <begin position="8"/>
        <end position="59"/>
    </location>
</feature>
<evidence type="ECO:0000313" key="4">
    <source>
        <dbReference type="Proteomes" id="UP000279194"/>
    </source>
</evidence>
<accession>A0A3L9E293</accession>
<dbReference type="Pfam" id="PF16127">
    <property type="entry name" value="DUF4839"/>
    <property type="match status" value="1"/>
</dbReference>
<dbReference type="SMART" id="SM01245">
    <property type="entry name" value="Jag_N"/>
    <property type="match status" value="1"/>
</dbReference>
<dbReference type="EMBL" id="RCVM01000001">
    <property type="protein sequence ID" value="RLY05260.1"/>
    <property type="molecule type" value="Genomic_DNA"/>
</dbReference>
<evidence type="ECO:0000313" key="3">
    <source>
        <dbReference type="EMBL" id="RLY05260.1"/>
    </source>
</evidence>
<dbReference type="InterPro" id="IPR032782">
    <property type="entry name" value="KhpB_N"/>
</dbReference>
<dbReference type="AlphaFoldDB" id="A0A3L9E293"/>
<reference evidence="3 4" key="1">
    <citation type="submission" date="2018-10" db="EMBL/GenBank/DDBJ databases">
        <title>Streptococcus hillyeri sp. nov., isolated from equine tracheal sample.</title>
        <authorList>
            <person name="Macfadyen A.C."/>
            <person name="Waller A."/>
            <person name="Paterson G.K."/>
        </authorList>
    </citation>
    <scope>NUCLEOTIDE SEQUENCE [LARGE SCALE GENOMIC DNA]</scope>
    <source>
        <strain evidence="3 4">28462</strain>
    </source>
</reference>
<keyword evidence="1" id="KW-1133">Transmembrane helix</keyword>
<feature type="transmembrane region" description="Helical" evidence="1">
    <location>
        <begin position="76"/>
        <end position="96"/>
    </location>
</feature>
<keyword evidence="1" id="KW-0812">Transmembrane</keyword>
<sequence>METTKMAIFKGKTVNEATEQALKELQVDKQNVDINVLQEPSKGIFGVFEKEAEIEVIVLSDDEIMRRAKKKKREKLLYIAGCSGLALITILGIFFAPQNDESTETDIKTPASSKDLVGENYKTVVSKLEAAGFSNVKTQKLDDLIVGLLTKDGEVETVLIGSDDDFAKGERFDKDIKIIVSYHTFAEKETTTVTSSEMVTQTPRTTEIVEQTKKDQVLTLENNAEFAAILNSDNGELAKQFSEKYMGLMVEFDGHIMNIMPHDNYKTRYDILIFGGDYSGTDSTSYHGVNLQFFDVATVAEAFDSLDGLSVGQNLHIKARVIEYNEVSGVLRLEPVLVTAR</sequence>
<protein>
    <submittedName>
        <fullName evidence="3">DUF4839 domain-containing protein</fullName>
    </submittedName>
</protein>
<dbReference type="Gene3D" id="3.30.30.80">
    <property type="entry name" value="probable RNA-binding protein from clostridium symbiosum atcc 14940"/>
    <property type="match status" value="1"/>
</dbReference>
<keyword evidence="1" id="KW-0472">Membrane</keyword>
<dbReference type="Pfam" id="PF14804">
    <property type="entry name" value="Jag_N"/>
    <property type="match status" value="1"/>
</dbReference>
<evidence type="ECO:0000256" key="1">
    <source>
        <dbReference type="SAM" id="Phobius"/>
    </source>
</evidence>
<comment type="caution">
    <text evidence="3">The sequence shown here is derived from an EMBL/GenBank/DDBJ whole genome shotgun (WGS) entry which is preliminary data.</text>
</comment>
<dbReference type="InterPro" id="IPR032290">
    <property type="entry name" value="DUF4839"/>
</dbReference>
<dbReference type="OrthoDB" id="2237218at2"/>
<dbReference type="InterPro" id="IPR038247">
    <property type="entry name" value="Jag_N_dom_sf"/>
</dbReference>
<keyword evidence="4" id="KW-1185">Reference proteome</keyword>
<name>A0A3L9E293_9STRE</name>
<evidence type="ECO:0000259" key="2">
    <source>
        <dbReference type="SMART" id="SM01245"/>
    </source>
</evidence>
<gene>
    <name evidence="3" type="ORF">EAF07_00740</name>
</gene>
<dbReference type="Proteomes" id="UP000279194">
    <property type="component" value="Unassembled WGS sequence"/>
</dbReference>